<dbReference type="PIRSF" id="PIRSF022062">
    <property type="entry name" value="UCP022062"/>
    <property type="match status" value="1"/>
</dbReference>
<dbReference type="Pfam" id="PF08617">
    <property type="entry name" value="CGI-121"/>
    <property type="match status" value="1"/>
</dbReference>
<sequence>MELVEGRATIEDVDRFVARLGVIGDDHGCAIQAFDARYIVSRGHLERALELADRARARDEAVARERAVEILLYAAGRRQIERSLELGVDAGEGSVVVVVAADEDGETNDERAAAAAVVERLDTARVLSETDTLDEFDEARVRDFFGIGDAELAATHAGLDALVGERVALLDVEK</sequence>
<reference evidence="2 3" key="1">
    <citation type="journal article" date="2014" name="PLoS Genet.">
        <title>Phylogenetically driven sequencing of extremely halophilic archaea reveals strategies for static and dynamic osmo-response.</title>
        <authorList>
            <person name="Becker E.A."/>
            <person name="Seitzer P.M."/>
            <person name="Tritt A."/>
            <person name="Larsen D."/>
            <person name="Krusor M."/>
            <person name="Yao A.I."/>
            <person name="Wu D."/>
            <person name="Madern D."/>
            <person name="Eisen J.A."/>
            <person name="Darling A.E."/>
            <person name="Facciotti M.T."/>
        </authorList>
    </citation>
    <scope>NUCLEOTIDE SEQUENCE [LARGE SCALE GENOMIC DNA]</scope>
    <source>
        <strain evidence="2 3">DSM 8989</strain>
    </source>
</reference>
<dbReference type="NCBIfam" id="NF011465">
    <property type="entry name" value="PRK14886.1-1"/>
    <property type="match status" value="1"/>
</dbReference>
<dbReference type="SUPFAM" id="SSF143870">
    <property type="entry name" value="PF0523-like"/>
    <property type="match status" value="1"/>
</dbReference>
<dbReference type="AlphaFoldDB" id="M0NBE5"/>
<dbReference type="PATRIC" id="fig|1227456.3.peg.579"/>
<evidence type="ECO:0000313" key="2">
    <source>
        <dbReference type="EMBL" id="EMA55292.1"/>
    </source>
</evidence>
<dbReference type="Proteomes" id="UP000011625">
    <property type="component" value="Unassembled WGS sequence"/>
</dbReference>
<accession>M0NBE5</accession>
<proteinExistence type="inferred from homology"/>
<dbReference type="InterPro" id="IPR013926">
    <property type="entry name" value="CGI121/TPRKB"/>
</dbReference>
<dbReference type="OrthoDB" id="69587at2157"/>
<dbReference type="EMBL" id="AOME01000014">
    <property type="protein sequence ID" value="EMA55292.1"/>
    <property type="molecule type" value="Genomic_DNA"/>
</dbReference>
<evidence type="ECO:0000313" key="3">
    <source>
        <dbReference type="Proteomes" id="UP000011625"/>
    </source>
</evidence>
<gene>
    <name evidence="2" type="ORF">C450_02780</name>
</gene>
<keyword evidence="3" id="KW-1185">Reference proteome</keyword>
<protein>
    <submittedName>
        <fullName evidence="2">KEOPS complex Cgi121-like subunit</fullName>
    </submittedName>
</protein>
<dbReference type="STRING" id="1227456.C450_02780"/>
<dbReference type="InterPro" id="IPR036504">
    <property type="entry name" value="CGI121/TPRKB_sf"/>
</dbReference>
<dbReference type="Gene3D" id="3.30.2380.10">
    <property type="entry name" value="CGI121/TPRKB"/>
    <property type="match status" value="1"/>
</dbReference>
<evidence type="ECO:0000256" key="1">
    <source>
        <dbReference type="ARBA" id="ARBA00005546"/>
    </source>
</evidence>
<dbReference type="InterPro" id="IPR016799">
    <property type="entry name" value="UCP022062"/>
</dbReference>
<comment type="similarity">
    <text evidence="1">Belongs to the CGI121/TPRKB family.</text>
</comment>
<comment type="caution">
    <text evidence="2">The sequence shown here is derived from an EMBL/GenBank/DDBJ whole genome shotgun (WGS) entry which is preliminary data.</text>
</comment>
<organism evidence="2 3">
    <name type="scientific">Halococcus salifodinae DSM 8989</name>
    <dbReference type="NCBI Taxonomy" id="1227456"/>
    <lineage>
        <taxon>Archaea</taxon>
        <taxon>Methanobacteriati</taxon>
        <taxon>Methanobacteriota</taxon>
        <taxon>Stenosarchaea group</taxon>
        <taxon>Halobacteria</taxon>
        <taxon>Halobacteriales</taxon>
        <taxon>Halococcaceae</taxon>
        <taxon>Halococcus</taxon>
    </lineage>
</organism>
<dbReference type="RefSeq" id="WP_005039707.1">
    <property type="nucleotide sequence ID" value="NZ_AOME01000014.1"/>
</dbReference>
<name>M0NBE5_9EURY</name>